<dbReference type="Gene3D" id="2.10.109.10">
    <property type="entry name" value="Umud Fragment, subunit A"/>
    <property type="match status" value="1"/>
</dbReference>
<dbReference type="CDD" id="cd06529">
    <property type="entry name" value="S24_LexA-like"/>
    <property type="match status" value="1"/>
</dbReference>
<keyword evidence="4" id="KW-1185">Reference proteome</keyword>
<reference evidence="3" key="1">
    <citation type="submission" date="2022-08" db="EMBL/GenBank/DDBJ databases">
        <title>Alicyclobacillus dauci DSM2870, complete genome.</title>
        <authorList>
            <person name="Wang Q."/>
            <person name="Cai R."/>
            <person name="Wang Z."/>
        </authorList>
    </citation>
    <scope>NUCLEOTIDE SEQUENCE</scope>
    <source>
        <strain evidence="3">DSM 28700</strain>
    </source>
</reference>
<dbReference type="SUPFAM" id="SSF51306">
    <property type="entry name" value="LexA/Signal peptidase"/>
    <property type="match status" value="1"/>
</dbReference>
<feature type="domain" description="Peptidase S24/S26A/S26B/S26C" evidence="2">
    <location>
        <begin position="178"/>
        <end position="292"/>
    </location>
</feature>
<evidence type="ECO:0000313" key="4">
    <source>
        <dbReference type="Proteomes" id="UP001164803"/>
    </source>
</evidence>
<dbReference type="EMBL" id="CP104064">
    <property type="protein sequence ID" value="WAH38233.1"/>
    <property type="molecule type" value="Genomic_DNA"/>
</dbReference>
<gene>
    <name evidence="3" type="ORF">NZD86_07060</name>
</gene>
<dbReference type="Proteomes" id="UP001164803">
    <property type="component" value="Chromosome"/>
</dbReference>
<protein>
    <recommendedName>
        <fullName evidence="2">Peptidase S24/S26A/S26B/S26C domain-containing protein</fullName>
    </recommendedName>
</protein>
<dbReference type="InterPro" id="IPR039418">
    <property type="entry name" value="LexA-like"/>
</dbReference>
<keyword evidence="1" id="KW-0175">Coiled coil</keyword>
<dbReference type="PANTHER" id="PTHR33516">
    <property type="entry name" value="LEXA REPRESSOR"/>
    <property type="match status" value="1"/>
</dbReference>
<dbReference type="PANTHER" id="PTHR33516:SF2">
    <property type="entry name" value="LEXA REPRESSOR-RELATED"/>
    <property type="match status" value="1"/>
</dbReference>
<dbReference type="InterPro" id="IPR036286">
    <property type="entry name" value="LexA/Signal_pep-like_sf"/>
</dbReference>
<dbReference type="Pfam" id="PF00717">
    <property type="entry name" value="Peptidase_S24"/>
    <property type="match status" value="1"/>
</dbReference>
<evidence type="ECO:0000313" key="3">
    <source>
        <dbReference type="EMBL" id="WAH38233.1"/>
    </source>
</evidence>
<evidence type="ECO:0000259" key="2">
    <source>
        <dbReference type="Pfam" id="PF00717"/>
    </source>
</evidence>
<sequence>MQGQTVQRVSKQLLDEVVKSYGLQEGIVFSNPKDAFYDRIDKLPWDEKFKIAHTVMNPLPRFMIGQRGDAGYAIDSMLFLAQTRIRLSKATEEDEDKERENLESEMLQRMAQELEKRHGTVDFNINYIDSYSTPNNDDLEVRDQWNKAKERSTSKIAEFLSKMKTEDTQHMTSVVNIPVLGSIKAGYDLYAEQQVIDYKPVAKSEVADGEYFYLQVKGDSMIGDRIQEGDRVLVRRQDWVEDGKIAVVLLNGDEATLKRVFYQDDTLILQSSNPNYPPRIVPVSEARIQGQVTQVVWDV</sequence>
<dbReference type="InterPro" id="IPR015927">
    <property type="entry name" value="Peptidase_S24_S26A/B/C"/>
</dbReference>
<dbReference type="InterPro" id="IPR050077">
    <property type="entry name" value="LexA_repressor"/>
</dbReference>
<name>A0ABY6Z6D6_9BACL</name>
<proteinExistence type="predicted"/>
<dbReference type="RefSeq" id="WP_268045798.1">
    <property type="nucleotide sequence ID" value="NZ_CP104064.1"/>
</dbReference>
<evidence type="ECO:0000256" key="1">
    <source>
        <dbReference type="SAM" id="Coils"/>
    </source>
</evidence>
<accession>A0ABY6Z6D6</accession>
<feature type="coiled-coil region" evidence="1">
    <location>
        <begin position="80"/>
        <end position="117"/>
    </location>
</feature>
<organism evidence="3 4">
    <name type="scientific">Alicyclobacillus dauci</name>
    <dbReference type="NCBI Taxonomy" id="1475485"/>
    <lineage>
        <taxon>Bacteria</taxon>
        <taxon>Bacillati</taxon>
        <taxon>Bacillota</taxon>
        <taxon>Bacilli</taxon>
        <taxon>Bacillales</taxon>
        <taxon>Alicyclobacillaceae</taxon>
        <taxon>Alicyclobacillus</taxon>
    </lineage>
</organism>